<evidence type="ECO:0000256" key="1">
    <source>
        <dbReference type="ARBA" id="ARBA00004123"/>
    </source>
</evidence>
<keyword evidence="4" id="KW-0539">Nucleus</keyword>
<reference evidence="8" key="1">
    <citation type="submission" date="2021-07" db="EMBL/GenBank/DDBJ databases">
        <title>Elsinoe batatas strain:CRI-CJ2 Genome sequencing and assembly.</title>
        <authorList>
            <person name="Huang L."/>
        </authorList>
    </citation>
    <scope>NUCLEOTIDE SEQUENCE</scope>
    <source>
        <strain evidence="8">CRI-CJ2</strain>
    </source>
</reference>
<dbReference type="InterPro" id="IPR022043">
    <property type="entry name" value="CAF1A_DD"/>
</dbReference>
<feature type="compositionally biased region" description="Polar residues" evidence="5">
    <location>
        <begin position="22"/>
        <end position="45"/>
    </location>
</feature>
<feature type="compositionally biased region" description="Low complexity" evidence="5">
    <location>
        <begin position="59"/>
        <end position="76"/>
    </location>
</feature>
<dbReference type="EMBL" id="JAESVG020000004">
    <property type="protein sequence ID" value="KAG8628309.1"/>
    <property type="molecule type" value="Genomic_DNA"/>
</dbReference>
<dbReference type="Pfam" id="PF21796">
    <property type="entry name" value="Cac1_C"/>
    <property type="match status" value="1"/>
</dbReference>
<feature type="region of interest" description="Disordered" evidence="5">
    <location>
        <begin position="472"/>
        <end position="535"/>
    </location>
</feature>
<feature type="region of interest" description="Disordered" evidence="5">
    <location>
        <begin position="257"/>
        <end position="278"/>
    </location>
</feature>
<dbReference type="GO" id="GO:0006281">
    <property type="term" value="P:DNA repair"/>
    <property type="evidence" value="ECO:0007669"/>
    <property type="project" value="UniProtKB-KW"/>
</dbReference>
<feature type="domain" description="Chromatin assembly factor 1 subunit Cac1-like C-terminal" evidence="7">
    <location>
        <begin position="553"/>
        <end position="605"/>
    </location>
</feature>
<keyword evidence="9" id="KW-1185">Reference proteome</keyword>
<evidence type="ECO:0008006" key="10">
    <source>
        <dbReference type="Google" id="ProtNLM"/>
    </source>
</evidence>
<dbReference type="GO" id="GO:0033186">
    <property type="term" value="C:CAF-1 complex"/>
    <property type="evidence" value="ECO:0007669"/>
    <property type="project" value="TreeGrafter"/>
</dbReference>
<evidence type="ECO:0000259" key="7">
    <source>
        <dbReference type="Pfam" id="PF21796"/>
    </source>
</evidence>
<gene>
    <name evidence="8" type="ORF">KVT40_004182</name>
</gene>
<feature type="compositionally biased region" description="Polar residues" evidence="5">
    <location>
        <begin position="179"/>
        <end position="190"/>
    </location>
</feature>
<dbReference type="PANTHER" id="PTHR15272">
    <property type="entry name" value="CHROMATIN ASSEMBLY FACTOR 1 SUBUNIT A CAF-1 SUBUNIT A"/>
    <property type="match status" value="1"/>
</dbReference>
<feature type="region of interest" description="Disordered" evidence="5">
    <location>
        <begin position="357"/>
        <end position="405"/>
    </location>
</feature>
<dbReference type="InterPro" id="IPR048800">
    <property type="entry name" value="Cac1-like_C"/>
</dbReference>
<comment type="subcellular location">
    <subcellularLocation>
        <location evidence="1">Nucleus</location>
    </subcellularLocation>
</comment>
<evidence type="ECO:0000256" key="3">
    <source>
        <dbReference type="ARBA" id="ARBA00023204"/>
    </source>
</evidence>
<protein>
    <recommendedName>
        <fullName evidence="10">Chromatin assembly factor 1 subunit A</fullName>
    </recommendedName>
</protein>
<dbReference type="Proteomes" id="UP000809789">
    <property type="component" value="Unassembled WGS sequence"/>
</dbReference>
<organism evidence="8 9">
    <name type="scientific">Elsinoe batatas</name>
    <dbReference type="NCBI Taxonomy" id="2601811"/>
    <lineage>
        <taxon>Eukaryota</taxon>
        <taxon>Fungi</taxon>
        <taxon>Dikarya</taxon>
        <taxon>Ascomycota</taxon>
        <taxon>Pezizomycotina</taxon>
        <taxon>Dothideomycetes</taxon>
        <taxon>Dothideomycetidae</taxon>
        <taxon>Myriangiales</taxon>
        <taxon>Elsinoaceae</taxon>
        <taxon>Elsinoe</taxon>
    </lineage>
</organism>
<feature type="compositionally biased region" description="Basic and acidic residues" evidence="5">
    <location>
        <begin position="112"/>
        <end position="173"/>
    </location>
</feature>
<feature type="compositionally biased region" description="Low complexity" evidence="5">
    <location>
        <begin position="517"/>
        <end position="533"/>
    </location>
</feature>
<feature type="compositionally biased region" description="Low complexity" evidence="5">
    <location>
        <begin position="472"/>
        <end position="490"/>
    </location>
</feature>
<evidence type="ECO:0000256" key="5">
    <source>
        <dbReference type="SAM" id="MobiDB-lite"/>
    </source>
</evidence>
<evidence type="ECO:0000256" key="4">
    <source>
        <dbReference type="ARBA" id="ARBA00023242"/>
    </source>
</evidence>
<dbReference type="GO" id="GO:0006334">
    <property type="term" value="P:nucleosome assembly"/>
    <property type="evidence" value="ECO:0007669"/>
    <property type="project" value="TreeGrafter"/>
</dbReference>
<sequence>MDMDVVANPLKRTIDDFHGKFHQTSGAATSEHSMPTPPHSSSDSGNAHDASPSRLQRDPSPALSTSTLSSLPTSTTGSNAAAQPVAGLDGSGDRPAKRRKLTPAEKLQQAQEKAERQRLREERRAQKEAEAAVKAEERRHKNEEKEMKQREKDLVKRQKEEEKRKKEEEEAKKQRAQSRLGNFFTTTTPAKTVKPEGMARRISIDAGLSSKETSKRAPQTYETYFLSFIPSQHTSLARTSLPISEVEEAQARFDREIVRSRDDQTPPNVTSLFGPTHERLGLPTSASRIFELLEGTSSRPVDLTSEHSSQLDLSASKVDVKHIQFSEDVRPPYSGSYTRITDKRRARAFARAPLSRARPDTNYDYDSEAEWEEPEEGEDVLSDDEDDMESEGSPEEMEEFLDDGDDPQIIRGKLSSYEQVLSSGICWEDPSVTKGHITDGPFDLSTMRLNFILPDASIRSIDPFSDQYWAPKGTAAASSKSTTTTATPDAPRFDLFGNPVPPTSKMKPPRAPLQPIASGSNQQSATTSSSGTGPLMKAAKVPAAKLGGTDFEHLKKAVVGSDMSKGDLLKALKQRFPKFTNEVIKETVTASFEKAGPKGQKKWQLMQ</sequence>
<feature type="region of interest" description="Disordered" evidence="5">
    <location>
        <begin position="1"/>
        <end position="198"/>
    </location>
</feature>
<keyword evidence="3" id="KW-0234">DNA repair</keyword>
<evidence type="ECO:0000259" key="6">
    <source>
        <dbReference type="Pfam" id="PF12253"/>
    </source>
</evidence>
<comment type="caution">
    <text evidence="8">The sequence shown here is derived from an EMBL/GenBank/DDBJ whole genome shotgun (WGS) entry which is preliminary data.</text>
</comment>
<evidence type="ECO:0000313" key="8">
    <source>
        <dbReference type="EMBL" id="KAG8628309.1"/>
    </source>
</evidence>
<dbReference type="AlphaFoldDB" id="A0A8K0L271"/>
<keyword evidence="2" id="KW-0227">DNA damage</keyword>
<dbReference type="Pfam" id="PF12253">
    <property type="entry name" value="CAF1A_dimeriz"/>
    <property type="match status" value="1"/>
</dbReference>
<feature type="domain" description="Chromatin assembly factor 1 subunit A dimerization" evidence="6">
    <location>
        <begin position="321"/>
        <end position="393"/>
    </location>
</feature>
<dbReference type="GO" id="GO:0005634">
    <property type="term" value="C:nucleus"/>
    <property type="evidence" value="ECO:0007669"/>
    <property type="project" value="UniProtKB-SubCell"/>
</dbReference>
<name>A0A8K0L271_9PEZI</name>
<dbReference type="PANTHER" id="PTHR15272:SF0">
    <property type="entry name" value="CHROMATIN ASSEMBLY FACTOR 1 SUBUNIT A"/>
    <property type="match status" value="1"/>
</dbReference>
<feature type="compositionally biased region" description="Acidic residues" evidence="5">
    <location>
        <begin position="363"/>
        <end position="405"/>
    </location>
</feature>
<accession>A0A8K0L271</accession>
<dbReference type="OrthoDB" id="79480at2759"/>
<evidence type="ECO:0000313" key="9">
    <source>
        <dbReference type="Proteomes" id="UP000809789"/>
    </source>
</evidence>
<proteinExistence type="predicted"/>
<evidence type="ECO:0000256" key="2">
    <source>
        <dbReference type="ARBA" id="ARBA00022763"/>
    </source>
</evidence>